<evidence type="ECO:0000313" key="2">
    <source>
        <dbReference type="EMBL" id="VBB07105.1"/>
    </source>
</evidence>
<protein>
    <submittedName>
        <fullName evidence="2">Uncharacterized protein</fullName>
    </submittedName>
</protein>
<feature type="transmembrane region" description="Helical" evidence="1">
    <location>
        <begin position="324"/>
        <end position="347"/>
    </location>
</feature>
<evidence type="ECO:0000256" key="1">
    <source>
        <dbReference type="SAM" id="Phobius"/>
    </source>
</evidence>
<name>A0A498R7Z8_9FIRM</name>
<proteinExistence type="predicted"/>
<accession>A0A498R7Z8</accession>
<dbReference type="OrthoDB" id="1412104at2"/>
<keyword evidence="1" id="KW-0812">Transmembrane</keyword>
<sequence>MLETRSFAICVKQKEKKDQVSIKKAHINLWLFLQKKIIVDVGFQLDIKKSLLNEPLELIFYTPFLIDEQVAFEDLYTKLNNKLTMQIIFNDSVLQYCSLDENSDTDEASLIKFANKNPLILIKPKINRVNESCISIVIDPTFVRKEEIPEDSNWYIRFRYESNRYCNIFVSDNGGVNDKIYFDFRFNEPRQLPRDIIRSIQASMLEVEKLFVFMMQDLDFKLTLNEKGMEYIRFLEVDGFLEYMPELKNLKKQLLVYFWKMKLDESNPTANMVIAFEREKESIKQFRSGVFVNVFSSAILLGSDGLNKINAIYSMEWIKVIINVIHYIFIVLFISSLIYSIIALIRFSPYFFRNIFKRYWGGGKDG</sequence>
<evidence type="ECO:0000313" key="3">
    <source>
        <dbReference type="Proteomes" id="UP000277811"/>
    </source>
</evidence>
<gene>
    <name evidence="2" type="ORF">LUCI_2349</name>
</gene>
<keyword evidence="1" id="KW-1133">Transmembrane helix</keyword>
<keyword evidence="1" id="KW-0472">Membrane</keyword>
<dbReference type="RefSeq" id="WP_122628050.1">
    <property type="nucleotide sequence ID" value="NZ_UPPP01000071.1"/>
</dbReference>
<reference evidence="2 3" key="1">
    <citation type="submission" date="2018-06" db="EMBL/GenBank/DDBJ databases">
        <authorList>
            <person name="Strepis N."/>
        </authorList>
    </citation>
    <scope>NUCLEOTIDE SEQUENCE [LARGE SCALE GENOMIC DNA]</scope>
    <source>
        <strain evidence="2">LUCI</strain>
    </source>
</reference>
<organism evidence="2 3">
    <name type="scientific">Lucifera butyrica</name>
    <dbReference type="NCBI Taxonomy" id="1351585"/>
    <lineage>
        <taxon>Bacteria</taxon>
        <taxon>Bacillati</taxon>
        <taxon>Bacillota</taxon>
        <taxon>Negativicutes</taxon>
        <taxon>Veillonellales</taxon>
        <taxon>Veillonellaceae</taxon>
        <taxon>Lucifera</taxon>
    </lineage>
</organism>
<dbReference type="EMBL" id="UPPP01000071">
    <property type="protein sequence ID" value="VBB07105.1"/>
    <property type="molecule type" value="Genomic_DNA"/>
</dbReference>
<dbReference type="AlphaFoldDB" id="A0A498R7Z8"/>
<dbReference type="Proteomes" id="UP000277811">
    <property type="component" value="Unassembled WGS sequence"/>
</dbReference>
<keyword evidence="3" id="KW-1185">Reference proteome</keyword>